<evidence type="ECO:0000313" key="2">
    <source>
        <dbReference type="EMBL" id="TFY75366.1"/>
    </source>
</evidence>
<feature type="region of interest" description="Disordered" evidence="1">
    <location>
        <begin position="1"/>
        <end position="44"/>
    </location>
</feature>
<protein>
    <submittedName>
        <fullName evidence="2">Uncharacterized protein</fullName>
    </submittedName>
</protein>
<feature type="compositionally biased region" description="Polar residues" evidence="1">
    <location>
        <begin position="118"/>
        <end position="147"/>
    </location>
</feature>
<feature type="compositionally biased region" description="Acidic residues" evidence="1">
    <location>
        <begin position="14"/>
        <end position="24"/>
    </location>
</feature>
<evidence type="ECO:0000256" key="1">
    <source>
        <dbReference type="SAM" id="MobiDB-lite"/>
    </source>
</evidence>
<accession>A0A4Y9ZKM3</accession>
<sequence>MPVNTTVESGGTTDDAEFGDDVETSDWRSEAEATPPNDLSADGQVQGTFGVLSAGIWFSRMIPTVPAKRKHSESDEATEMAEWEENIGLRRKSQARGAGLGTDSAPPKKHNFKLPAPRQTSRKSATNSIATFSNTSDPQTDVSITQTKLSNSSKPKKDDNKK</sequence>
<proteinExistence type="predicted"/>
<evidence type="ECO:0000313" key="3">
    <source>
        <dbReference type="Proteomes" id="UP000298061"/>
    </source>
</evidence>
<feature type="region of interest" description="Disordered" evidence="1">
    <location>
        <begin position="64"/>
        <end position="162"/>
    </location>
</feature>
<keyword evidence="3" id="KW-1185">Reference proteome</keyword>
<feature type="compositionally biased region" description="Polar residues" evidence="1">
    <location>
        <begin position="1"/>
        <end position="12"/>
    </location>
</feature>
<dbReference type="Proteomes" id="UP000298061">
    <property type="component" value="Unassembled WGS sequence"/>
</dbReference>
<comment type="caution">
    <text evidence="2">The sequence shown here is derived from an EMBL/GenBank/DDBJ whole genome shotgun (WGS) entry which is preliminary data.</text>
</comment>
<gene>
    <name evidence="2" type="ORF">EWM64_g8647</name>
</gene>
<name>A0A4Y9ZKM3_9AGAM</name>
<reference evidence="2 3" key="1">
    <citation type="submission" date="2019-02" db="EMBL/GenBank/DDBJ databases">
        <title>Genome sequencing of the rare red list fungi Hericium alpestre (H. flagellum).</title>
        <authorList>
            <person name="Buettner E."/>
            <person name="Kellner H."/>
        </authorList>
    </citation>
    <scope>NUCLEOTIDE SEQUENCE [LARGE SCALE GENOMIC DNA]</scope>
    <source>
        <strain evidence="2 3">DSM 108284</strain>
    </source>
</reference>
<organism evidence="2 3">
    <name type="scientific">Hericium alpestre</name>
    <dbReference type="NCBI Taxonomy" id="135208"/>
    <lineage>
        <taxon>Eukaryota</taxon>
        <taxon>Fungi</taxon>
        <taxon>Dikarya</taxon>
        <taxon>Basidiomycota</taxon>
        <taxon>Agaricomycotina</taxon>
        <taxon>Agaricomycetes</taxon>
        <taxon>Russulales</taxon>
        <taxon>Hericiaceae</taxon>
        <taxon>Hericium</taxon>
    </lineage>
</organism>
<dbReference type="EMBL" id="SFCI01001606">
    <property type="protein sequence ID" value="TFY75366.1"/>
    <property type="molecule type" value="Genomic_DNA"/>
</dbReference>
<feature type="compositionally biased region" description="Acidic residues" evidence="1">
    <location>
        <begin position="75"/>
        <end position="85"/>
    </location>
</feature>
<dbReference type="AlphaFoldDB" id="A0A4Y9ZKM3"/>